<dbReference type="Proteomes" id="UP000265566">
    <property type="component" value="Chromosome 2"/>
</dbReference>
<accession>A0A396J6Y5</accession>
<proteinExistence type="predicted"/>
<name>A0A396J6Y5_MEDTR</name>
<dbReference type="Gramene" id="rna8026">
    <property type="protein sequence ID" value="RHN72328.1"/>
    <property type="gene ID" value="gene8026"/>
</dbReference>
<keyword evidence="1" id="KW-0472">Membrane</keyword>
<reference evidence="2" key="1">
    <citation type="journal article" date="2018" name="Nat. Plants">
        <title>Whole-genome landscape of Medicago truncatula symbiotic genes.</title>
        <authorList>
            <person name="Pecrix Y."/>
            <person name="Gamas P."/>
            <person name="Carrere S."/>
        </authorList>
    </citation>
    <scope>NUCLEOTIDE SEQUENCE</scope>
    <source>
        <tissue evidence="2">Leaves</tissue>
    </source>
</reference>
<evidence type="ECO:0008006" key="3">
    <source>
        <dbReference type="Google" id="ProtNLM"/>
    </source>
</evidence>
<protein>
    <recommendedName>
        <fullName evidence="3">Transmembrane protein</fullName>
    </recommendedName>
</protein>
<sequence>MSPSQVNFNCSSHQMLLICFVMLITNQIIMLCLLFWVLEEEEAPPELDIDEIENLLYRGDSAIPIFQVDEDSGVDGDDGIEDIVIPRVIIDYGATSLDDYND</sequence>
<evidence type="ECO:0000313" key="2">
    <source>
        <dbReference type="EMBL" id="RHN72328.1"/>
    </source>
</evidence>
<evidence type="ECO:0000256" key="1">
    <source>
        <dbReference type="SAM" id="Phobius"/>
    </source>
</evidence>
<comment type="caution">
    <text evidence="2">The sequence shown here is derived from an EMBL/GenBank/DDBJ whole genome shotgun (WGS) entry which is preliminary data.</text>
</comment>
<feature type="transmembrane region" description="Helical" evidence="1">
    <location>
        <begin position="15"/>
        <end position="38"/>
    </location>
</feature>
<dbReference type="AlphaFoldDB" id="A0A396J6Y5"/>
<gene>
    <name evidence="2" type="ORF">MtrunA17_Chr2g0286461</name>
</gene>
<organism evidence="2">
    <name type="scientific">Medicago truncatula</name>
    <name type="common">Barrel medic</name>
    <name type="synonym">Medicago tribuloides</name>
    <dbReference type="NCBI Taxonomy" id="3880"/>
    <lineage>
        <taxon>Eukaryota</taxon>
        <taxon>Viridiplantae</taxon>
        <taxon>Streptophyta</taxon>
        <taxon>Embryophyta</taxon>
        <taxon>Tracheophyta</taxon>
        <taxon>Spermatophyta</taxon>
        <taxon>Magnoliopsida</taxon>
        <taxon>eudicotyledons</taxon>
        <taxon>Gunneridae</taxon>
        <taxon>Pentapetalae</taxon>
        <taxon>rosids</taxon>
        <taxon>fabids</taxon>
        <taxon>Fabales</taxon>
        <taxon>Fabaceae</taxon>
        <taxon>Papilionoideae</taxon>
        <taxon>50 kb inversion clade</taxon>
        <taxon>NPAAA clade</taxon>
        <taxon>Hologalegina</taxon>
        <taxon>IRL clade</taxon>
        <taxon>Trifolieae</taxon>
        <taxon>Medicago</taxon>
    </lineage>
</organism>
<keyword evidence="1" id="KW-0812">Transmembrane</keyword>
<dbReference type="EMBL" id="PSQE01000002">
    <property type="protein sequence ID" value="RHN72328.1"/>
    <property type="molecule type" value="Genomic_DNA"/>
</dbReference>
<keyword evidence="1" id="KW-1133">Transmembrane helix</keyword>